<gene>
    <name evidence="2" type="primary">citF</name>
    <name evidence="2" type="ORF">CP520_03355</name>
</gene>
<comment type="catalytic activity">
    <reaction evidence="1">
        <text>citrate + acetyl-CoA = (3S)-citryl-CoA + acetate</text>
        <dbReference type="Rhea" id="RHEA:19405"/>
        <dbReference type="ChEBI" id="CHEBI:16947"/>
        <dbReference type="ChEBI" id="CHEBI:30089"/>
        <dbReference type="ChEBI" id="CHEBI:57288"/>
        <dbReference type="ChEBI" id="CHEBI:57321"/>
        <dbReference type="EC" id="2.8.3.10"/>
    </reaction>
</comment>
<dbReference type="InterPro" id="IPR037171">
    <property type="entry name" value="NagB/RpiA_transferase-like"/>
</dbReference>
<dbReference type="PANTHER" id="PTHR40596">
    <property type="entry name" value="CITRATE LYASE ALPHA CHAIN"/>
    <property type="match status" value="1"/>
</dbReference>
<name>A0A291ISS6_9MOLU</name>
<dbReference type="GO" id="GO:0009346">
    <property type="term" value="C:ATP-independent citrate lyase complex"/>
    <property type="evidence" value="ECO:0007669"/>
    <property type="project" value="UniProtKB-UniRule"/>
</dbReference>
<dbReference type="AlphaFoldDB" id="A0A291ISS6"/>
<dbReference type="GO" id="GO:0005737">
    <property type="term" value="C:cytoplasm"/>
    <property type="evidence" value="ECO:0007669"/>
    <property type="project" value="UniProtKB-SubCell"/>
</dbReference>
<dbReference type="SUPFAM" id="SSF100950">
    <property type="entry name" value="NagB/RpiA/CoA transferase-like"/>
    <property type="match status" value="2"/>
</dbReference>
<keyword evidence="1" id="KW-0808">Transferase</keyword>
<dbReference type="EC" id="4.1.3.6" evidence="1"/>
<dbReference type="GO" id="GO:0006084">
    <property type="term" value="P:acetyl-CoA metabolic process"/>
    <property type="evidence" value="ECO:0007669"/>
    <property type="project" value="UniProtKB-UniRule"/>
</dbReference>
<comment type="subcellular location">
    <subcellularLocation>
        <location evidence="1">Cytoplasm</location>
    </subcellularLocation>
</comment>
<sequence length="528" mass="56267">MNSKYVNSKRMNQDILDKIKGIDYPLVAFNPDQEHISTVTTAKKELAHYGVRRTKVLADLKTAIKETGLADGMTISFHHHLRGGDMVVAQVMTAIKEMGIKDLTIAASSLTGAHDFLVDYMKDGTVTGIQTSGLRDKMGEYISGGNLAKPVIIRSHGGRPRAIESGDLKIDVAFLAASSSDEMGNANGSLGKAPFGSIGYALTDAQFARKTVVITDTLVPFPNPEIALSQSYVDYVVEVESIGDPSKIAGGAIRLTASPKEEIIAQNIAGVITSLPQFKEGFSMQMGTGGASLSAITPIRQAMITRGIKAGWCLGGITSHQVDLLKEGLVSELFDVQSFDAGAGLSVHENPLHHHVISASQYANGQNDSPFVNKLDFVILSALEVDVNFNVNVITGSDGVIRGASGGHSDTAAGAEVSIVAVPTIRGRLSSIVDEVQTIITPGNTVDIVVTDYGIAINPLRQDLIDILSKTSLPIKTLEEMKAFAEGIVGKADAIKYDYSHPVALVEYRDGSINDIIYKAIKDDDEEA</sequence>
<dbReference type="EMBL" id="CP023668">
    <property type="protein sequence ID" value="ATG97747.1"/>
    <property type="molecule type" value="Genomic_DNA"/>
</dbReference>
<dbReference type="Gene3D" id="3.40.1080.10">
    <property type="entry name" value="Glutaconate Coenzyme A-transferase"/>
    <property type="match status" value="2"/>
</dbReference>
<protein>
    <recommendedName>
        <fullName evidence="1">Citrate lyase alpha chain</fullName>
        <shortName evidence="1">Citrase alpha chain</shortName>
        <ecNumber evidence="1">2.8.3.10</ecNumber>
        <ecNumber evidence="1">4.1.3.6</ecNumber>
    </recommendedName>
    <alternativeName>
        <fullName evidence="1">Citrate (pro-3S)-lyase alpha chain</fullName>
    </alternativeName>
    <alternativeName>
        <fullName evidence="1">Citrate CoA-transferase subunit</fullName>
    </alternativeName>
</protein>
<dbReference type="Proteomes" id="UP000232227">
    <property type="component" value="Chromosome"/>
</dbReference>
<dbReference type="NCBIfam" id="TIGR01584">
    <property type="entry name" value="citF"/>
    <property type="match status" value="1"/>
</dbReference>
<dbReference type="PANTHER" id="PTHR40596:SF1">
    <property type="entry name" value="CITRATE LYASE ALPHA CHAIN"/>
    <property type="match status" value="1"/>
</dbReference>
<dbReference type="GO" id="GO:0008815">
    <property type="term" value="F:citrate (pro-3S)-lyase activity"/>
    <property type="evidence" value="ECO:0007669"/>
    <property type="project" value="UniProtKB-UniRule"/>
</dbReference>
<organism evidence="2 3">
    <name type="scientific">Mesoplasma lactucae ATCC 49193</name>
    <dbReference type="NCBI Taxonomy" id="81460"/>
    <lineage>
        <taxon>Bacteria</taxon>
        <taxon>Bacillati</taxon>
        <taxon>Mycoplasmatota</taxon>
        <taxon>Mollicutes</taxon>
        <taxon>Entomoplasmatales</taxon>
        <taxon>Entomoplasmataceae</taxon>
        <taxon>Mesoplasma</taxon>
    </lineage>
</organism>
<evidence type="ECO:0000313" key="3">
    <source>
        <dbReference type="Proteomes" id="UP000232227"/>
    </source>
</evidence>
<accession>A0A291ISS6</accession>
<dbReference type="EC" id="2.8.3.10" evidence="1"/>
<dbReference type="OrthoDB" id="9767643at2"/>
<keyword evidence="1 2" id="KW-0456">Lyase</keyword>
<keyword evidence="1" id="KW-0963">Cytoplasm</keyword>
<dbReference type="Pfam" id="PF04223">
    <property type="entry name" value="CitF"/>
    <property type="match status" value="1"/>
</dbReference>
<reference evidence="2 3" key="1">
    <citation type="submission" date="2017-09" db="EMBL/GenBank/DDBJ databases">
        <title>SPAdes assembly of the Mesoplasma lactucae genome.</title>
        <authorList>
            <person name="Knight T.F."/>
            <person name="Rubinstein R."/>
            <person name="Citino T."/>
        </authorList>
    </citation>
    <scope>NUCLEOTIDE SEQUENCE [LARGE SCALE GENOMIC DNA]</scope>
    <source>
        <strain evidence="2 3">831-C4</strain>
    </source>
</reference>
<keyword evidence="3" id="KW-1185">Reference proteome</keyword>
<proteinExistence type="predicted"/>
<dbReference type="GO" id="GO:0008814">
    <property type="term" value="F:citrate CoA-transferase activity"/>
    <property type="evidence" value="ECO:0007669"/>
    <property type="project" value="UniProtKB-UniRule"/>
</dbReference>
<comment type="catalytic activity">
    <reaction evidence="1">
        <text>citrate = oxaloacetate + acetate</text>
        <dbReference type="Rhea" id="RHEA:10760"/>
        <dbReference type="ChEBI" id="CHEBI:16452"/>
        <dbReference type="ChEBI" id="CHEBI:16947"/>
        <dbReference type="ChEBI" id="CHEBI:30089"/>
        <dbReference type="EC" id="4.1.3.6"/>
    </reaction>
</comment>
<dbReference type="InterPro" id="IPR006472">
    <property type="entry name" value="Citrate_lyase_asu"/>
</dbReference>
<dbReference type="PIRSF" id="PIRSF009451">
    <property type="entry name" value="Citrt_lyas_alpha"/>
    <property type="match status" value="1"/>
</dbReference>
<evidence type="ECO:0000313" key="2">
    <source>
        <dbReference type="EMBL" id="ATG97747.1"/>
    </source>
</evidence>
<evidence type="ECO:0000256" key="1">
    <source>
        <dbReference type="PIRNR" id="PIRNR009451"/>
    </source>
</evidence>
<dbReference type="KEGG" id="mlac:CP520_03355"/>